<protein>
    <submittedName>
        <fullName evidence="2">Glycosyltransferase</fullName>
    </submittedName>
</protein>
<feature type="domain" description="Glycosyltransferase 2-like" evidence="1">
    <location>
        <begin position="38"/>
        <end position="162"/>
    </location>
</feature>
<keyword evidence="3" id="KW-1185">Reference proteome</keyword>
<comment type="caution">
    <text evidence="2">The sequence shown here is derived from an EMBL/GenBank/DDBJ whole genome shotgun (WGS) entry which is preliminary data.</text>
</comment>
<dbReference type="GO" id="GO:0016740">
    <property type="term" value="F:transferase activity"/>
    <property type="evidence" value="ECO:0007669"/>
    <property type="project" value="UniProtKB-KW"/>
</dbReference>
<dbReference type="CDD" id="cd00761">
    <property type="entry name" value="Glyco_tranf_GTA_type"/>
    <property type="match status" value="1"/>
</dbReference>
<dbReference type="Proteomes" id="UP000241222">
    <property type="component" value="Unassembled WGS sequence"/>
</dbReference>
<reference evidence="2 3" key="1">
    <citation type="submission" date="2018-03" db="EMBL/GenBank/DDBJ databases">
        <title>Whole genome sequencing of Histamine producing bacteria.</title>
        <authorList>
            <person name="Butler K."/>
        </authorList>
    </citation>
    <scope>NUCLEOTIDE SEQUENCE [LARGE SCALE GENOMIC DNA]</scope>
    <source>
        <strain evidence="2 3">JCM 13586</strain>
    </source>
</reference>
<dbReference type="RefSeq" id="WP_107351849.1">
    <property type="nucleotide sequence ID" value="NZ_PYMH01000028.1"/>
</dbReference>
<evidence type="ECO:0000259" key="1">
    <source>
        <dbReference type="Pfam" id="PF00535"/>
    </source>
</evidence>
<gene>
    <name evidence="2" type="ORF">C9I99_26575</name>
</gene>
<proteinExistence type="predicted"/>
<dbReference type="Gene3D" id="3.90.550.10">
    <property type="entry name" value="Spore Coat Polysaccharide Biosynthesis Protein SpsA, Chain A"/>
    <property type="match status" value="2"/>
</dbReference>
<dbReference type="SUPFAM" id="SSF53448">
    <property type="entry name" value="Nucleotide-diphospho-sugar transferases"/>
    <property type="match status" value="2"/>
</dbReference>
<dbReference type="PANTHER" id="PTHR43685">
    <property type="entry name" value="GLYCOSYLTRANSFERASE"/>
    <property type="match status" value="1"/>
</dbReference>
<name>A0A2T3IHY9_9GAMM</name>
<evidence type="ECO:0000313" key="2">
    <source>
        <dbReference type="EMBL" id="PSU27959.1"/>
    </source>
</evidence>
<accession>A0A2T3IHY9</accession>
<feature type="domain" description="Glycosyltransferase 2-like" evidence="1">
    <location>
        <begin position="777"/>
        <end position="914"/>
    </location>
</feature>
<organism evidence="2 3">
    <name type="scientific">Photobacterium lutimaris</name>
    <dbReference type="NCBI Taxonomy" id="388278"/>
    <lineage>
        <taxon>Bacteria</taxon>
        <taxon>Pseudomonadati</taxon>
        <taxon>Pseudomonadota</taxon>
        <taxon>Gammaproteobacteria</taxon>
        <taxon>Vibrionales</taxon>
        <taxon>Vibrionaceae</taxon>
        <taxon>Photobacterium</taxon>
    </lineage>
</organism>
<sequence>MTNYKTRAPNKYSEILCDRNSQLVHTCSTVYENAEVVIAIAHKNQAQDLSRALKSALNQTLVKKHIARIVVLDDSSDITWPPETEALLHSPSITLLSAECGSPARARNLLLDWADTQSNLKWVARLDADDELFATNSLEGLWSSVRGTTKKAVIGSNKLRKNGKLLPNDNIADASELTDHFNLAGFIENFASSEQQREIPSCNLLLSTNLGLRYPNIRSAEDHWLVTRLLMLHPSDIAVCPFPIYAIYSLDGEDTKQNKSNKIWRDQRKRLAYVARTWSTLLSTKRHLLGVGMEGAVWLQHNQVNKEFYPWAISDSEVQELRSLLTDKDVPIPKVTWRKCDGLWQYQTTYESSTLPGEKITKQAIIQYLTKLYHAGVSTLNIKRDNLIITPSGELQYIDIGNDIKPLTSSYFRDMCARLYSIGILGNKDEELVRRKSWRRQDDALKALPGFELFYNELITQLHPLCVEPGSNPVPVASFKSDAVTLMIKACGQDADVLTDQVTHIVTQLSYPVTFAKVILLIDPHQGEFLRQYADANLASVIEQAEKLKDKGLINTILIAPSDSETIVTTYEKWFAQSDYTETHTPKNAPLFPQVWGFDQITTSYVLQCDLDVLIGRRNWQHDYIADMIYACEPEDVLAVGFNIPKSGSDFNPYHGKPGEFAPEVRFGLLDLDRIRNQLPIDNPSSGNKLTLTWHRALQAAMKHRGLRAVRGGDPQSYYVHPRNEHKHLPELPIARDLIAQGVEPVEQHEEFDWIPGKHWKYEQRHEPIVFLLKGRYTEHALLKRCLDSLRSQTNQNFGIILIDDASGAIHNWCYPMLLGELKAKTTLVRRSVNTGRMPNFLLAIKEICQDPNTLIAVLDQDDCLMQTSVVSALLDAKRHGADLIQMPMYRPNKPINLYRPDYTNPRLAAGANVWSHLRVFTKKLFQQVPEGYFKRKDSSEWFDTVTDYLTMLPMAELAKNPVYLDSGYTYWHLRKNFGQDDRKREDTLIKELLSMPSLSQRKEKLAERTPESFEDD</sequence>
<dbReference type="InterPro" id="IPR029044">
    <property type="entry name" value="Nucleotide-diphossugar_trans"/>
</dbReference>
<dbReference type="PANTHER" id="PTHR43685:SF2">
    <property type="entry name" value="GLYCOSYLTRANSFERASE 2-LIKE DOMAIN-CONTAINING PROTEIN"/>
    <property type="match status" value="1"/>
</dbReference>
<dbReference type="InterPro" id="IPR050834">
    <property type="entry name" value="Glycosyltransf_2"/>
</dbReference>
<evidence type="ECO:0000313" key="3">
    <source>
        <dbReference type="Proteomes" id="UP000241222"/>
    </source>
</evidence>
<keyword evidence="2" id="KW-0808">Transferase</keyword>
<dbReference type="InterPro" id="IPR001173">
    <property type="entry name" value="Glyco_trans_2-like"/>
</dbReference>
<dbReference type="AlphaFoldDB" id="A0A2T3IHY9"/>
<dbReference type="EMBL" id="PYMH01000028">
    <property type="protein sequence ID" value="PSU27959.1"/>
    <property type="molecule type" value="Genomic_DNA"/>
</dbReference>
<dbReference type="Pfam" id="PF00535">
    <property type="entry name" value="Glycos_transf_2"/>
    <property type="match status" value="2"/>
</dbReference>
<dbReference type="OrthoDB" id="9145912at2"/>